<dbReference type="Proteomes" id="UP000063789">
    <property type="component" value="Chromosome"/>
</dbReference>
<dbReference type="PANTHER" id="PTHR30480">
    <property type="entry name" value="BETA-HEXOSAMINIDASE-RELATED"/>
    <property type="match status" value="1"/>
</dbReference>
<dbReference type="KEGG" id="goq:ACH46_19155"/>
<dbReference type="GO" id="GO:0009254">
    <property type="term" value="P:peptidoglycan turnover"/>
    <property type="evidence" value="ECO:0007669"/>
    <property type="project" value="TreeGrafter"/>
</dbReference>
<evidence type="ECO:0000313" key="7">
    <source>
        <dbReference type="EMBL" id="ALG87045.1"/>
    </source>
</evidence>
<keyword evidence="4" id="KW-0378">Hydrolase</keyword>
<dbReference type="SUPFAM" id="SSF51445">
    <property type="entry name" value="(Trans)glycosidases"/>
    <property type="match status" value="1"/>
</dbReference>
<reference evidence="8" key="1">
    <citation type="submission" date="2015-06" db="EMBL/GenBank/DDBJ databases">
        <title>Complete genome sequence and metabolic analysis of phthalate degradation pathway in Gordonia sp. QH-11.</title>
        <authorList>
            <person name="Jin D."/>
            <person name="Kong X."/>
            <person name="Bai Z."/>
        </authorList>
    </citation>
    <scope>NUCLEOTIDE SEQUENCE [LARGE SCALE GENOMIC DNA]</scope>
    <source>
        <strain evidence="8">QH-11</strain>
    </source>
</reference>
<dbReference type="GO" id="GO:0004563">
    <property type="term" value="F:beta-N-acetylhexosaminidase activity"/>
    <property type="evidence" value="ECO:0007669"/>
    <property type="project" value="UniProtKB-EC"/>
</dbReference>
<dbReference type="InterPro" id="IPR017853">
    <property type="entry name" value="GH"/>
</dbReference>
<evidence type="ECO:0000256" key="1">
    <source>
        <dbReference type="ARBA" id="ARBA00001231"/>
    </source>
</evidence>
<dbReference type="InterPro" id="IPR036962">
    <property type="entry name" value="Glyco_hydro_3_N_sf"/>
</dbReference>
<dbReference type="GO" id="GO:0005975">
    <property type="term" value="P:carbohydrate metabolic process"/>
    <property type="evidence" value="ECO:0007669"/>
    <property type="project" value="InterPro"/>
</dbReference>
<keyword evidence="8" id="KW-1185">Reference proteome</keyword>
<dbReference type="Pfam" id="PF00933">
    <property type="entry name" value="Glyco_hydro_3"/>
    <property type="match status" value="1"/>
</dbReference>
<evidence type="ECO:0000256" key="2">
    <source>
        <dbReference type="ARBA" id="ARBA00005336"/>
    </source>
</evidence>
<evidence type="ECO:0000256" key="5">
    <source>
        <dbReference type="ARBA" id="ARBA00023295"/>
    </source>
</evidence>
<evidence type="ECO:0000256" key="4">
    <source>
        <dbReference type="ARBA" id="ARBA00022801"/>
    </source>
</evidence>
<feature type="domain" description="Glycoside hydrolase family 3 N-terminal" evidence="6">
    <location>
        <begin position="2"/>
        <end position="321"/>
    </location>
</feature>
<accession>A0A0N9N8L0</accession>
<dbReference type="RefSeq" id="WP_062395650.1">
    <property type="nucleotide sequence ID" value="NZ_CP011853.1"/>
</dbReference>
<dbReference type="EC" id="3.2.1.52" evidence="3"/>
<keyword evidence="5" id="KW-0326">Glycosidase</keyword>
<comment type="similarity">
    <text evidence="2">Belongs to the glycosyl hydrolase 3 family.</text>
</comment>
<proteinExistence type="inferred from homology"/>
<dbReference type="InterPro" id="IPR001764">
    <property type="entry name" value="Glyco_hydro_3_N"/>
</dbReference>
<evidence type="ECO:0000313" key="8">
    <source>
        <dbReference type="Proteomes" id="UP000063789"/>
    </source>
</evidence>
<gene>
    <name evidence="7" type="ORF">ACH46_19155</name>
</gene>
<reference evidence="7 8" key="2">
    <citation type="journal article" date="2017" name="Int. J. Syst. Evol. Microbiol.">
        <title>Gordonia phthalatica sp. nov., a di-n-butyl phthalate-degrading bacterium isolated from activated sludge.</title>
        <authorList>
            <person name="Jin D."/>
            <person name="Kong X."/>
            <person name="Jia M."/>
            <person name="Yu X."/>
            <person name="Wang X."/>
            <person name="Zhuang X."/>
            <person name="Deng Y."/>
            <person name="Bai Z."/>
        </authorList>
    </citation>
    <scope>NUCLEOTIDE SEQUENCE [LARGE SCALE GENOMIC DNA]</scope>
    <source>
        <strain evidence="7 8">QH-11</strain>
    </source>
</reference>
<dbReference type="EMBL" id="CP011853">
    <property type="protein sequence ID" value="ALG87045.1"/>
    <property type="molecule type" value="Genomic_DNA"/>
</dbReference>
<protein>
    <recommendedName>
        <fullName evidence="3">beta-N-acetylhexosaminidase</fullName>
        <ecNumber evidence="3">3.2.1.52</ecNumber>
    </recommendedName>
</protein>
<dbReference type="InterPro" id="IPR050226">
    <property type="entry name" value="NagZ_Beta-hexosaminidase"/>
</dbReference>
<comment type="catalytic activity">
    <reaction evidence="1">
        <text>Hydrolysis of terminal non-reducing N-acetyl-D-hexosamine residues in N-acetyl-beta-D-hexosaminides.</text>
        <dbReference type="EC" id="3.2.1.52"/>
    </reaction>
</comment>
<sequence length="329" mass="34712">MTMRDKLAQMLVVGVTGAADAKQVVQQEHIGGIFIGSWSDLSMLTDGSTAKLAKSRKIPLMVTVDQEGGRVSRLKSLGIDMPSARELAQTKTPQQVRQIAKEAGRKMSKLGITVDFAPSADVSDEPADAVIGDRSYSNDPKVVTEYAGAFAKGLEDAGVMPVFKHFPGHGHGSGDSHLGAVVTPPLAQMQQIDLVPFRELLRAPGNAGVMVGHLIVPGLTGPQTPASISPAAIGMLRSGKKYDAPGFNGVVFTDDLSGMKAITDKYSIDQAVLKAIKAGADVGLWLTTDQVGSVLDTLEKAVKDGKLSAERVDRSVVRILKSKGVLKCD</sequence>
<dbReference type="Gene3D" id="3.20.20.300">
    <property type="entry name" value="Glycoside hydrolase, family 3, N-terminal domain"/>
    <property type="match status" value="1"/>
</dbReference>
<dbReference type="STRING" id="1136941.ACH46_19155"/>
<evidence type="ECO:0000256" key="3">
    <source>
        <dbReference type="ARBA" id="ARBA00012663"/>
    </source>
</evidence>
<dbReference type="AlphaFoldDB" id="A0A0N9N8L0"/>
<dbReference type="PANTHER" id="PTHR30480:SF13">
    <property type="entry name" value="BETA-HEXOSAMINIDASE"/>
    <property type="match status" value="1"/>
</dbReference>
<organism evidence="7 8">
    <name type="scientific">Gordonia phthalatica</name>
    <dbReference type="NCBI Taxonomy" id="1136941"/>
    <lineage>
        <taxon>Bacteria</taxon>
        <taxon>Bacillati</taxon>
        <taxon>Actinomycetota</taxon>
        <taxon>Actinomycetes</taxon>
        <taxon>Mycobacteriales</taxon>
        <taxon>Gordoniaceae</taxon>
        <taxon>Gordonia</taxon>
    </lineage>
</organism>
<dbReference type="OrthoDB" id="9805821at2"/>
<dbReference type="PATRIC" id="fig|1136941.3.peg.3919"/>
<name>A0A0N9N8L0_9ACTN</name>
<evidence type="ECO:0000259" key="6">
    <source>
        <dbReference type="Pfam" id="PF00933"/>
    </source>
</evidence>